<sequence>MAGYQVLFTKYEYQLFDEGKRIIPQGIKEGFNWNLKPSHLTRNKSLVLCIDKFKTAPKNQRANQRTKKPKKKNTIIDDTHHKSRPDNLYYTGRQQLAGCSMIFNSLLHVRFSQ</sequence>
<protein>
    <submittedName>
        <fullName evidence="1">Unnamed protein product</fullName>
    </submittedName>
</protein>
<name>A0ACB5T1F6_AMBMO</name>
<proteinExistence type="predicted"/>
<dbReference type="EMBL" id="BSXS01002287">
    <property type="protein sequence ID" value="GME78693.1"/>
    <property type="molecule type" value="Genomic_DNA"/>
</dbReference>
<accession>A0ACB5T1F6</accession>
<reference evidence="1" key="1">
    <citation type="submission" date="2023-04" db="EMBL/GenBank/DDBJ databases">
        <title>Ambrosiozyma monospora NBRC 10751.</title>
        <authorList>
            <person name="Ichikawa N."/>
            <person name="Sato H."/>
            <person name="Tonouchi N."/>
        </authorList>
    </citation>
    <scope>NUCLEOTIDE SEQUENCE</scope>
    <source>
        <strain evidence="1">NBRC 10751</strain>
    </source>
</reference>
<evidence type="ECO:0000313" key="2">
    <source>
        <dbReference type="Proteomes" id="UP001165064"/>
    </source>
</evidence>
<keyword evidence="2" id="KW-1185">Reference proteome</keyword>
<evidence type="ECO:0000313" key="1">
    <source>
        <dbReference type="EMBL" id="GME78693.1"/>
    </source>
</evidence>
<comment type="caution">
    <text evidence="1">The sequence shown here is derived from an EMBL/GenBank/DDBJ whole genome shotgun (WGS) entry which is preliminary data.</text>
</comment>
<organism evidence="1 2">
    <name type="scientific">Ambrosiozyma monospora</name>
    <name type="common">Yeast</name>
    <name type="synonym">Endomycopsis monosporus</name>
    <dbReference type="NCBI Taxonomy" id="43982"/>
    <lineage>
        <taxon>Eukaryota</taxon>
        <taxon>Fungi</taxon>
        <taxon>Dikarya</taxon>
        <taxon>Ascomycota</taxon>
        <taxon>Saccharomycotina</taxon>
        <taxon>Pichiomycetes</taxon>
        <taxon>Pichiales</taxon>
        <taxon>Pichiaceae</taxon>
        <taxon>Ambrosiozyma</taxon>
    </lineage>
</organism>
<gene>
    <name evidence="1" type="ORF">Amon02_000356500</name>
</gene>
<dbReference type="Proteomes" id="UP001165064">
    <property type="component" value="Unassembled WGS sequence"/>
</dbReference>